<dbReference type="AlphaFoldDB" id="D2HRS7"/>
<feature type="region of interest" description="Disordered" evidence="1">
    <location>
        <begin position="24"/>
        <end position="80"/>
    </location>
</feature>
<dbReference type="InParanoid" id="D2HRS7"/>
<protein>
    <submittedName>
        <fullName evidence="2">Uncharacterized protein</fullName>
    </submittedName>
</protein>
<sequence>SSSVNVEPVCPRLSADILATIDTGSLPHSLGAAGPAPAARAAPAGGPGPATMAAPPEEKEVEAKREESEESDDDMGFALF</sequence>
<gene>
    <name evidence="2" type="ORF">PANDA_014718</name>
</gene>
<evidence type="ECO:0000256" key="1">
    <source>
        <dbReference type="SAM" id="MobiDB-lite"/>
    </source>
</evidence>
<feature type="non-terminal residue" evidence="2">
    <location>
        <position position="80"/>
    </location>
</feature>
<feature type="compositionally biased region" description="Acidic residues" evidence="1">
    <location>
        <begin position="68"/>
        <end position="80"/>
    </location>
</feature>
<reference evidence="2" key="1">
    <citation type="journal article" date="2010" name="Nature">
        <title>The sequence and de novo assembly of the giant panda genome.</title>
        <authorList>
            <person name="Li R."/>
            <person name="Fan W."/>
            <person name="Tian G."/>
            <person name="Zhu H."/>
            <person name="He L."/>
            <person name="Cai J."/>
            <person name="Huang Q."/>
            <person name="Cai Q."/>
            <person name="Li B."/>
            <person name="Bai Y."/>
            <person name="Zhang Z."/>
            <person name="Zhang Y."/>
            <person name="Wang W."/>
            <person name="Li J."/>
            <person name="Wei F."/>
            <person name="Li H."/>
            <person name="Jian M."/>
            <person name="Li J."/>
            <person name="Zhang Z."/>
            <person name="Nielsen R."/>
            <person name="Li D."/>
            <person name="Gu W."/>
            <person name="Yang Z."/>
            <person name="Xuan Z."/>
            <person name="Ryder O.A."/>
            <person name="Leung F.C."/>
            <person name="Zhou Y."/>
            <person name="Cao J."/>
            <person name="Sun X."/>
            <person name="Fu Y."/>
            <person name="Fang X."/>
            <person name="Guo X."/>
            <person name="Wang B."/>
            <person name="Hou R."/>
            <person name="Shen F."/>
            <person name="Mu B."/>
            <person name="Ni P."/>
            <person name="Lin R."/>
            <person name="Qian W."/>
            <person name="Wang G."/>
            <person name="Yu C."/>
            <person name="Nie W."/>
            <person name="Wang J."/>
            <person name="Wu Z."/>
            <person name="Liang H."/>
            <person name="Min J."/>
            <person name="Wu Q."/>
            <person name="Cheng S."/>
            <person name="Ruan J."/>
            <person name="Wang M."/>
            <person name="Shi Z."/>
            <person name="Wen M."/>
            <person name="Liu B."/>
            <person name="Ren X."/>
            <person name="Zheng H."/>
            <person name="Dong D."/>
            <person name="Cook K."/>
            <person name="Shan G."/>
            <person name="Zhang H."/>
            <person name="Kosiol C."/>
            <person name="Xie X."/>
            <person name="Lu Z."/>
            <person name="Zheng H."/>
            <person name="Li Y."/>
            <person name="Steiner C.C."/>
            <person name="Lam T.T."/>
            <person name="Lin S."/>
            <person name="Zhang Q."/>
            <person name="Li G."/>
            <person name="Tian J."/>
            <person name="Gong T."/>
            <person name="Liu H."/>
            <person name="Zhang D."/>
            <person name="Fang L."/>
            <person name="Ye C."/>
            <person name="Zhang J."/>
            <person name="Hu W."/>
            <person name="Xu A."/>
            <person name="Ren Y."/>
            <person name="Zhang G."/>
            <person name="Bruford M.W."/>
            <person name="Li Q."/>
            <person name="Ma L."/>
            <person name="Guo Y."/>
            <person name="An N."/>
            <person name="Hu Y."/>
            <person name="Zheng Y."/>
            <person name="Shi Y."/>
            <person name="Li Z."/>
            <person name="Liu Q."/>
            <person name="Chen Y."/>
            <person name="Zhao J."/>
            <person name="Qu N."/>
            <person name="Zhao S."/>
            <person name="Tian F."/>
            <person name="Wang X."/>
            <person name="Wang H."/>
            <person name="Xu L."/>
            <person name="Liu X."/>
            <person name="Vinar T."/>
            <person name="Wang Y."/>
            <person name="Lam T.W."/>
            <person name="Yiu S.M."/>
            <person name="Liu S."/>
            <person name="Zhang H."/>
            <person name="Li D."/>
            <person name="Huang Y."/>
            <person name="Wang X."/>
            <person name="Yang G."/>
            <person name="Jiang Z."/>
            <person name="Wang J."/>
            <person name="Qin N."/>
            <person name="Li L."/>
            <person name="Li J."/>
            <person name="Bolund L."/>
            <person name="Kristiansen K."/>
            <person name="Wong G.K."/>
            <person name="Olson M."/>
            <person name="Zhang X."/>
            <person name="Li S."/>
            <person name="Yang H."/>
            <person name="Wang J."/>
            <person name="Wang J."/>
        </authorList>
    </citation>
    <scope>NUCLEOTIDE SEQUENCE [LARGE SCALE GENOMIC DNA]</scope>
</reference>
<dbReference type="EMBL" id="GL193243">
    <property type="protein sequence ID" value="EFB27324.1"/>
    <property type="molecule type" value="Genomic_DNA"/>
</dbReference>
<proteinExistence type="predicted"/>
<accession>D2HRS7</accession>
<feature type="non-terminal residue" evidence="2">
    <location>
        <position position="1"/>
    </location>
</feature>
<name>D2HRS7_AILME</name>
<feature type="compositionally biased region" description="Basic and acidic residues" evidence="1">
    <location>
        <begin position="56"/>
        <end position="67"/>
    </location>
</feature>
<feature type="compositionally biased region" description="Low complexity" evidence="1">
    <location>
        <begin position="31"/>
        <end position="55"/>
    </location>
</feature>
<evidence type="ECO:0000313" key="2">
    <source>
        <dbReference type="EMBL" id="EFB27324.1"/>
    </source>
</evidence>
<dbReference type="Pfam" id="PF00428">
    <property type="entry name" value="Ribosomal_60s"/>
    <property type="match status" value="1"/>
</dbReference>
<organism evidence="2">
    <name type="scientific">Ailuropoda melanoleuca</name>
    <name type="common">Giant panda</name>
    <dbReference type="NCBI Taxonomy" id="9646"/>
    <lineage>
        <taxon>Eukaryota</taxon>
        <taxon>Metazoa</taxon>
        <taxon>Chordata</taxon>
        <taxon>Craniata</taxon>
        <taxon>Vertebrata</taxon>
        <taxon>Euteleostomi</taxon>
        <taxon>Mammalia</taxon>
        <taxon>Eutheria</taxon>
        <taxon>Laurasiatheria</taxon>
        <taxon>Carnivora</taxon>
        <taxon>Caniformia</taxon>
        <taxon>Ursidae</taxon>
        <taxon>Ailuropoda</taxon>
    </lineage>
</organism>